<dbReference type="Pfam" id="PF02824">
    <property type="entry name" value="TGS"/>
    <property type="match status" value="1"/>
</dbReference>
<dbReference type="GO" id="GO:0003924">
    <property type="term" value="F:GTPase activity"/>
    <property type="evidence" value="ECO:0007669"/>
    <property type="project" value="InterPro"/>
</dbReference>
<dbReference type="CDD" id="cd01666">
    <property type="entry name" value="TGS_DRG"/>
    <property type="match status" value="1"/>
</dbReference>
<protein>
    <submittedName>
        <fullName evidence="2">TGS domain-containing protein</fullName>
    </submittedName>
</protein>
<evidence type="ECO:0000313" key="2">
    <source>
        <dbReference type="EMBL" id="HGE99581.1"/>
    </source>
</evidence>
<dbReference type="Gene3D" id="3.40.50.300">
    <property type="entry name" value="P-loop containing nucleotide triphosphate hydrolases"/>
    <property type="match status" value="1"/>
</dbReference>
<proteinExistence type="predicted"/>
<dbReference type="InterPro" id="IPR012676">
    <property type="entry name" value="TGS-like"/>
</dbReference>
<dbReference type="EMBL" id="DTMQ01000039">
    <property type="protein sequence ID" value="HGE99581.1"/>
    <property type="molecule type" value="Genomic_DNA"/>
</dbReference>
<accession>A0A7C3UX28</accession>
<dbReference type="SUPFAM" id="SSF52540">
    <property type="entry name" value="P-loop containing nucleoside triphosphate hydrolases"/>
    <property type="match status" value="1"/>
</dbReference>
<feature type="domain" description="TGS" evidence="1">
    <location>
        <begin position="234"/>
        <end position="311"/>
    </location>
</feature>
<dbReference type="AlphaFoldDB" id="A0A7C3UX28"/>
<dbReference type="Pfam" id="PF01926">
    <property type="entry name" value="MMR_HSR1"/>
    <property type="match status" value="1"/>
</dbReference>
<gene>
    <name evidence="2" type="ORF">ENX07_05885</name>
</gene>
<dbReference type="InterPro" id="IPR006073">
    <property type="entry name" value="GTP-bd"/>
</dbReference>
<dbReference type="GO" id="GO:0005525">
    <property type="term" value="F:GTP binding"/>
    <property type="evidence" value="ECO:0007669"/>
    <property type="project" value="InterPro"/>
</dbReference>
<dbReference type="Gene3D" id="3.10.20.30">
    <property type="match status" value="1"/>
</dbReference>
<dbReference type="PRINTS" id="PR00326">
    <property type="entry name" value="GTP1OBG"/>
</dbReference>
<name>A0A7C3UX28_UNCW3</name>
<dbReference type="InterPro" id="IPR045001">
    <property type="entry name" value="DRG"/>
</dbReference>
<dbReference type="InterPro" id="IPR027417">
    <property type="entry name" value="P-loop_NTPase"/>
</dbReference>
<dbReference type="PANTHER" id="PTHR43127">
    <property type="entry name" value="DEVELOPMENTALLY-REGULATED GTP-BINDING PROTEIN 2"/>
    <property type="match status" value="1"/>
</dbReference>
<comment type="caution">
    <text evidence="2">The sequence shown here is derived from an EMBL/GenBank/DDBJ whole genome shotgun (WGS) entry which is preliminary data.</text>
</comment>
<sequence>MPANLTPEYLEAEEKFRLAKTPEEKILALKEMLATVPKHKGTEKLQKEIKTKLSKLQKELQKKPQTKRTILYHFEKKGAGQVAVFGFPNAGKSALVKLLTRANTEVADYPFTTKVPLCGMLSYENIQIQMIDTPPLTEDAPPWYFHILRSADSLIYLLDLSSEEVLDDYERGLKILEGGKVERNLLPVGNKIETEGALVRFEILKELVPNLISISVAEKVGIEELKREIFLSLNIIRVYTKPPGSKPDFTEPVILKSGSTVLDCAEHLHKDFARNLKYARLWSNNDREIFPGQRVGVDHILKDGDIIEFHI</sequence>
<evidence type="ECO:0000259" key="1">
    <source>
        <dbReference type="PROSITE" id="PS51880"/>
    </source>
</evidence>
<dbReference type="InterPro" id="IPR012675">
    <property type="entry name" value="Beta-grasp_dom_sf"/>
</dbReference>
<dbReference type="InterPro" id="IPR004095">
    <property type="entry name" value="TGS"/>
</dbReference>
<dbReference type="PROSITE" id="PS51880">
    <property type="entry name" value="TGS"/>
    <property type="match status" value="1"/>
</dbReference>
<dbReference type="SUPFAM" id="SSF81271">
    <property type="entry name" value="TGS-like"/>
    <property type="match status" value="1"/>
</dbReference>
<organism evidence="2">
    <name type="scientific">candidate division WOR-3 bacterium</name>
    <dbReference type="NCBI Taxonomy" id="2052148"/>
    <lineage>
        <taxon>Bacteria</taxon>
        <taxon>Bacteria division WOR-3</taxon>
    </lineage>
</organism>
<reference evidence="2" key="1">
    <citation type="journal article" date="2020" name="mSystems">
        <title>Genome- and Community-Level Interaction Insights into Carbon Utilization and Element Cycling Functions of Hydrothermarchaeota in Hydrothermal Sediment.</title>
        <authorList>
            <person name="Zhou Z."/>
            <person name="Liu Y."/>
            <person name="Xu W."/>
            <person name="Pan J."/>
            <person name="Luo Z.H."/>
            <person name="Li M."/>
        </authorList>
    </citation>
    <scope>NUCLEOTIDE SEQUENCE [LARGE SCALE GENOMIC DNA]</scope>
    <source>
        <strain evidence="2">SpSt-906</strain>
    </source>
</reference>